<gene>
    <name evidence="1" type="ORF">M404DRAFT_994452</name>
</gene>
<reference evidence="1 2" key="1">
    <citation type="submission" date="2014-04" db="EMBL/GenBank/DDBJ databases">
        <authorList>
            <consortium name="DOE Joint Genome Institute"/>
            <person name="Kuo A."/>
            <person name="Kohler A."/>
            <person name="Costa M.D."/>
            <person name="Nagy L.G."/>
            <person name="Floudas D."/>
            <person name="Copeland A."/>
            <person name="Barry K.W."/>
            <person name="Cichocki N."/>
            <person name="Veneault-Fourrey C."/>
            <person name="LaButti K."/>
            <person name="Lindquist E.A."/>
            <person name="Lipzen A."/>
            <person name="Lundell T."/>
            <person name="Morin E."/>
            <person name="Murat C."/>
            <person name="Sun H."/>
            <person name="Tunlid A."/>
            <person name="Henrissat B."/>
            <person name="Grigoriev I.V."/>
            <person name="Hibbett D.S."/>
            <person name="Martin F."/>
            <person name="Nordberg H.P."/>
            <person name="Cantor M.N."/>
            <person name="Hua S.X."/>
        </authorList>
    </citation>
    <scope>NUCLEOTIDE SEQUENCE [LARGE SCALE GENOMIC DNA]</scope>
    <source>
        <strain evidence="1 2">Marx 270</strain>
    </source>
</reference>
<name>A0A0C3PRR7_PISTI</name>
<dbReference type="AlphaFoldDB" id="A0A0C3PRR7"/>
<dbReference type="HOGENOM" id="CLU_2172095_0_0_1"/>
<dbReference type="EMBL" id="KN831949">
    <property type="protein sequence ID" value="KIO11781.1"/>
    <property type="molecule type" value="Genomic_DNA"/>
</dbReference>
<dbReference type="Proteomes" id="UP000054217">
    <property type="component" value="Unassembled WGS sequence"/>
</dbReference>
<keyword evidence="2" id="KW-1185">Reference proteome</keyword>
<sequence>MCGLRRSPKELVHLQALLTCKQRIIIITPISQLSKPPGSGPAERTKHRKKVIPDYPYHEAVYETPIRLEVPDLSDHFAYGYHVGRLRSLGCDRRFILEPNLVTQVVQSDT</sequence>
<protein>
    <submittedName>
        <fullName evidence="1">Uncharacterized protein</fullName>
    </submittedName>
</protein>
<evidence type="ECO:0000313" key="1">
    <source>
        <dbReference type="EMBL" id="KIO11781.1"/>
    </source>
</evidence>
<reference evidence="2" key="2">
    <citation type="submission" date="2015-01" db="EMBL/GenBank/DDBJ databases">
        <title>Evolutionary Origins and Diversification of the Mycorrhizal Mutualists.</title>
        <authorList>
            <consortium name="DOE Joint Genome Institute"/>
            <consortium name="Mycorrhizal Genomics Consortium"/>
            <person name="Kohler A."/>
            <person name="Kuo A."/>
            <person name="Nagy L.G."/>
            <person name="Floudas D."/>
            <person name="Copeland A."/>
            <person name="Barry K.W."/>
            <person name="Cichocki N."/>
            <person name="Veneault-Fourrey C."/>
            <person name="LaButti K."/>
            <person name="Lindquist E.A."/>
            <person name="Lipzen A."/>
            <person name="Lundell T."/>
            <person name="Morin E."/>
            <person name="Murat C."/>
            <person name="Riley R."/>
            <person name="Ohm R."/>
            <person name="Sun H."/>
            <person name="Tunlid A."/>
            <person name="Henrissat B."/>
            <person name="Grigoriev I.V."/>
            <person name="Hibbett D.S."/>
            <person name="Martin F."/>
        </authorList>
    </citation>
    <scope>NUCLEOTIDE SEQUENCE [LARGE SCALE GENOMIC DNA]</scope>
    <source>
        <strain evidence="2">Marx 270</strain>
    </source>
</reference>
<proteinExistence type="predicted"/>
<evidence type="ECO:0000313" key="2">
    <source>
        <dbReference type="Proteomes" id="UP000054217"/>
    </source>
</evidence>
<accession>A0A0C3PRR7</accession>
<organism evidence="1 2">
    <name type="scientific">Pisolithus tinctorius Marx 270</name>
    <dbReference type="NCBI Taxonomy" id="870435"/>
    <lineage>
        <taxon>Eukaryota</taxon>
        <taxon>Fungi</taxon>
        <taxon>Dikarya</taxon>
        <taxon>Basidiomycota</taxon>
        <taxon>Agaricomycotina</taxon>
        <taxon>Agaricomycetes</taxon>
        <taxon>Agaricomycetidae</taxon>
        <taxon>Boletales</taxon>
        <taxon>Sclerodermatineae</taxon>
        <taxon>Pisolithaceae</taxon>
        <taxon>Pisolithus</taxon>
    </lineage>
</organism>
<dbReference type="InParanoid" id="A0A0C3PRR7"/>